<name>A0A644SW95_9ZZZZ</name>
<sequence length="97" mass="11135">MSSTDWREKKREEVFESTLRGLQNRRRIDPSFTLEDLQSALNHLYILDGNDWLGRGELGDIVSAATIAAYEHFQNEWEKSLADFEDEAPKTCSKGEA</sequence>
<protein>
    <submittedName>
        <fullName evidence="1">Uncharacterized protein</fullName>
    </submittedName>
</protein>
<proteinExistence type="predicted"/>
<dbReference type="AlphaFoldDB" id="A0A644SW95"/>
<gene>
    <name evidence="1" type="ORF">SDC9_04536</name>
</gene>
<accession>A0A644SW95</accession>
<evidence type="ECO:0000313" key="1">
    <source>
        <dbReference type="EMBL" id="MPL58988.1"/>
    </source>
</evidence>
<dbReference type="EMBL" id="VSSQ01000008">
    <property type="protein sequence ID" value="MPL58988.1"/>
    <property type="molecule type" value="Genomic_DNA"/>
</dbReference>
<organism evidence="1">
    <name type="scientific">bioreactor metagenome</name>
    <dbReference type="NCBI Taxonomy" id="1076179"/>
    <lineage>
        <taxon>unclassified sequences</taxon>
        <taxon>metagenomes</taxon>
        <taxon>ecological metagenomes</taxon>
    </lineage>
</organism>
<comment type="caution">
    <text evidence="1">The sequence shown here is derived from an EMBL/GenBank/DDBJ whole genome shotgun (WGS) entry which is preliminary data.</text>
</comment>
<reference evidence="1" key="1">
    <citation type="submission" date="2019-08" db="EMBL/GenBank/DDBJ databases">
        <authorList>
            <person name="Kucharzyk K."/>
            <person name="Murdoch R.W."/>
            <person name="Higgins S."/>
            <person name="Loffler F."/>
        </authorList>
    </citation>
    <scope>NUCLEOTIDE SEQUENCE</scope>
</reference>